<comment type="caution">
    <text evidence="2">The sequence shown here is derived from an EMBL/GenBank/DDBJ whole genome shotgun (WGS) entry which is preliminary data.</text>
</comment>
<sequence length="91" mass="10224">MQSPNKIFRSKSEIVPQTEGWQFHSSRPRRGKMMASTESSISTRKDELLDVFVFVNCALSTGPDATLIDLYNNFGIDGKLVVYFTCSIAWG</sequence>
<accession>A0AAV6P1W9</accession>
<dbReference type="GO" id="GO:0000045">
    <property type="term" value="P:autophagosome assembly"/>
    <property type="evidence" value="ECO:0007669"/>
    <property type="project" value="InterPro"/>
</dbReference>
<protein>
    <submittedName>
        <fullName evidence="2">Ubiquitin-like protein ATG12A</fullName>
    </submittedName>
</protein>
<name>A0AAV6P1W9_9ROSI</name>
<keyword evidence="3" id="KW-1185">Reference proteome</keyword>
<evidence type="ECO:0000256" key="1">
    <source>
        <dbReference type="ARBA" id="ARBA00022499"/>
    </source>
</evidence>
<organism evidence="2 3">
    <name type="scientific">Cucurbita argyrosperma subsp. sororia</name>
    <dbReference type="NCBI Taxonomy" id="37648"/>
    <lineage>
        <taxon>Eukaryota</taxon>
        <taxon>Viridiplantae</taxon>
        <taxon>Streptophyta</taxon>
        <taxon>Embryophyta</taxon>
        <taxon>Tracheophyta</taxon>
        <taxon>Spermatophyta</taxon>
        <taxon>Magnoliopsida</taxon>
        <taxon>eudicotyledons</taxon>
        <taxon>Gunneridae</taxon>
        <taxon>Pentapetalae</taxon>
        <taxon>rosids</taxon>
        <taxon>fabids</taxon>
        <taxon>Cucurbitales</taxon>
        <taxon>Cucurbitaceae</taxon>
        <taxon>Cucurbiteae</taxon>
        <taxon>Cucurbita</taxon>
    </lineage>
</organism>
<dbReference type="Proteomes" id="UP000685013">
    <property type="component" value="Chromosome 1"/>
</dbReference>
<evidence type="ECO:0000313" key="2">
    <source>
        <dbReference type="EMBL" id="KAG6606694.1"/>
    </source>
</evidence>
<gene>
    <name evidence="2" type="primary">ATG12A</name>
    <name evidence="2" type="ORF">SDJN03_00036</name>
</gene>
<dbReference type="InterPro" id="IPR007242">
    <property type="entry name" value="Atg12"/>
</dbReference>
<dbReference type="Pfam" id="PF04110">
    <property type="entry name" value="APG12"/>
    <property type="match status" value="1"/>
</dbReference>
<dbReference type="GO" id="GO:0005737">
    <property type="term" value="C:cytoplasm"/>
    <property type="evidence" value="ECO:0007669"/>
    <property type="project" value="InterPro"/>
</dbReference>
<feature type="non-terminal residue" evidence="2">
    <location>
        <position position="1"/>
    </location>
</feature>
<keyword evidence="1" id="KW-1017">Isopeptide bond</keyword>
<reference evidence="2 3" key="1">
    <citation type="journal article" date="2021" name="Hortic Res">
        <title>The domestication of Cucurbita argyrosperma as revealed by the genome of its wild relative.</title>
        <authorList>
            <person name="Barrera-Redondo J."/>
            <person name="Sanchez-de la Vega G."/>
            <person name="Aguirre-Liguori J.A."/>
            <person name="Castellanos-Morales G."/>
            <person name="Gutierrez-Guerrero Y.T."/>
            <person name="Aguirre-Dugua X."/>
            <person name="Aguirre-Planter E."/>
            <person name="Tenaillon M.I."/>
            <person name="Lira-Saade R."/>
            <person name="Eguiarte L.E."/>
        </authorList>
    </citation>
    <scope>NUCLEOTIDE SEQUENCE [LARGE SCALE GENOMIC DNA]</scope>
    <source>
        <strain evidence="2">JBR-2021</strain>
    </source>
</reference>
<dbReference type="AlphaFoldDB" id="A0AAV6P1W9"/>
<dbReference type="EMBL" id="JAGKQH010000001">
    <property type="protein sequence ID" value="KAG6606694.1"/>
    <property type="molecule type" value="Genomic_DNA"/>
</dbReference>
<proteinExistence type="predicted"/>
<evidence type="ECO:0000313" key="3">
    <source>
        <dbReference type="Proteomes" id="UP000685013"/>
    </source>
</evidence>